<proteinExistence type="predicted"/>
<sequence length="17" mass="1895">MFKSLATRWGVCKLPSA</sequence>
<reference evidence="1" key="1">
    <citation type="submission" date="2014-09" db="EMBL/GenBank/DDBJ databases">
        <authorList>
            <person name="Magalhaes I.L.F."/>
            <person name="Oliveira U."/>
            <person name="Santos F.R."/>
            <person name="Vidigal T.H.D.A."/>
            <person name="Brescovit A.D."/>
            <person name="Santos A.J."/>
        </authorList>
    </citation>
    <scope>NUCLEOTIDE SEQUENCE</scope>
    <source>
        <tissue evidence="1">Shoot tissue taken approximately 20 cm above the soil surface</tissue>
    </source>
</reference>
<organism evidence="1">
    <name type="scientific">Arundo donax</name>
    <name type="common">Giant reed</name>
    <name type="synonym">Donax arundinaceus</name>
    <dbReference type="NCBI Taxonomy" id="35708"/>
    <lineage>
        <taxon>Eukaryota</taxon>
        <taxon>Viridiplantae</taxon>
        <taxon>Streptophyta</taxon>
        <taxon>Embryophyta</taxon>
        <taxon>Tracheophyta</taxon>
        <taxon>Spermatophyta</taxon>
        <taxon>Magnoliopsida</taxon>
        <taxon>Liliopsida</taxon>
        <taxon>Poales</taxon>
        <taxon>Poaceae</taxon>
        <taxon>PACMAD clade</taxon>
        <taxon>Arundinoideae</taxon>
        <taxon>Arundineae</taxon>
        <taxon>Arundo</taxon>
    </lineage>
</organism>
<name>A0A0A9ASI0_ARUDO</name>
<reference evidence="1" key="2">
    <citation type="journal article" date="2015" name="Data Brief">
        <title>Shoot transcriptome of the giant reed, Arundo donax.</title>
        <authorList>
            <person name="Barrero R.A."/>
            <person name="Guerrero F.D."/>
            <person name="Moolhuijzen P."/>
            <person name="Goolsby J.A."/>
            <person name="Tidwell J."/>
            <person name="Bellgard S.E."/>
            <person name="Bellgard M.I."/>
        </authorList>
    </citation>
    <scope>NUCLEOTIDE SEQUENCE</scope>
    <source>
        <tissue evidence="1">Shoot tissue taken approximately 20 cm above the soil surface</tissue>
    </source>
</reference>
<evidence type="ECO:0000313" key="1">
    <source>
        <dbReference type="EMBL" id="JAD50037.1"/>
    </source>
</evidence>
<dbReference type="AlphaFoldDB" id="A0A0A9ASI0"/>
<dbReference type="EMBL" id="GBRH01247858">
    <property type="protein sequence ID" value="JAD50037.1"/>
    <property type="molecule type" value="Transcribed_RNA"/>
</dbReference>
<protein>
    <submittedName>
        <fullName evidence="1">Uncharacterized protein</fullName>
    </submittedName>
</protein>
<accession>A0A0A9ASI0</accession>